<dbReference type="PANTHER" id="PTHR42905:SF2">
    <property type="entry name" value="PHOSPHOENOLPYRUVATE CARBOXYLASE FAMILY PROTEIN"/>
    <property type="match status" value="1"/>
</dbReference>
<dbReference type="AlphaFoldDB" id="A0AAW1SWN7"/>
<evidence type="ECO:0000313" key="3">
    <source>
        <dbReference type="Proteomes" id="UP001485043"/>
    </source>
</evidence>
<evidence type="ECO:0000256" key="1">
    <source>
        <dbReference type="SAM" id="MobiDB-lite"/>
    </source>
</evidence>
<dbReference type="InterPro" id="IPR040442">
    <property type="entry name" value="Pyrv_kinase-like_dom_sf"/>
</dbReference>
<dbReference type="PANTHER" id="PTHR42905">
    <property type="entry name" value="PHOSPHOENOLPYRUVATE CARBOXYLASE"/>
    <property type="match status" value="1"/>
</dbReference>
<dbReference type="InterPro" id="IPR039556">
    <property type="entry name" value="ICL/PEPM"/>
</dbReference>
<dbReference type="Pfam" id="PF13714">
    <property type="entry name" value="PEP_mutase"/>
    <property type="match status" value="1"/>
</dbReference>
<organism evidence="2 3">
    <name type="scientific">Apatococcus fuscideae</name>
    <dbReference type="NCBI Taxonomy" id="2026836"/>
    <lineage>
        <taxon>Eukaryota</taxon>
        <taxon>Viridiplantae</taxon>
        <taxon>Chlorophyta</taxon>
        <taxon>core chlorophytes</taxon>
        <taxon>Trebouxiophyceae</taxon>
        <taxon>Chlorellales</taxon>
        <taxon>Chlorellaceae</taxon>
        <taxon>Apatococcus</taxon>
    </lineage>
</organism>
<name>A0AAW1SWN7_9CHLO</name>
<dbReference type="Gene3D" id="3.20.20.60">
    <property type="entry name" value="Phosphoenolpyruvate-binding domains"/>
    <property type="match status" value="1"/>
</dbReference>
<comment type="caution">
    <text evidence="2">The sequence shown here is derived from an EMBL/GenBank/DDBJ whole genome shotgun (WGS) entry which is preliminary data.</text>
</comment>
<evidence type="ECO:0000313" key="2">
    <source>
        <dbReference type="EMBL" id="KAK9861231.1"/>
    </source>
</evidence>
<accession>A0AAW1SWN7</accession>
<protein>
    <recommendedName>
        <fullName evidence="4">Isocitrate lyase</fullName>
    </recommendedName>
</protein>
<evidence type="ECO:0008006" key="4">
    <source>
        <dbReference type="Google" id="ProtNLM"/>
    </source>
</evidence>
<dbReference type="CDD" id="cd00377">
    <property type="entry name" value="ICL_PEPM"/>
    <property type="match status" value="1"/>
</dbReference>
<proteinExistence type="predicted"/>
<sequence>MSSLATRPIGLNTRPRYATASPKLHTRACASSRTDALRVLLEGPNILKAPCCFDGLSARLIEEAGFEVSFMSGFCVSAARLASPDAGLISYAEMLDTGRLIHESTTTLPIIGDGDTGYGNAMNVKRTVRGYAAAGLAGILIEDQEWPKRCGHMGVRQVVPRHEAVARVRAAADARDEGADILILARTDARQAVSLEEALWRAAAFADAGADILFIDALTSVDDMTAFTSAGGSAATKPKMANMLEGGQGPFSAEHAGVNQRDVVEADAILPGPQPFPKQDSAGRRSSSGSRPPVQPDSTSWQDPAFRRCRVLRFKVTDSRTQSVKLETTFPAGFLDNIPAFIPAIAGIDLDKLVKSARPDQLGGQSIADFTNDGDRVQIFLQ</sequence>
<feature type="region of interest" description="Disordered" evidence="1">
    <location>
        <begin position="269"/>
        <end position="302"/>
    </location>
</feature>
<reference evidence="2 3" key="1">
    <citation type="journal article" date="2024" name="Nat. Commun.">
        <title>Phylogenomics reveals the evolutionary origins of lichenization in chlorophyte algae.</title>
        <authorList>
            <person name="Puginier C."/>
            <person name="Libourel C."/>
            <person name="Otte J."/>
            <person name="Skaloud P."/>
            <person name="Haon M."/>
            <person name="Grisel S."/>
            <person name="Petersen M."/>
            <person name="Berrin J.G."/>
            <person name="Delaux P.M."/>
            <person name="Dal Grande F."/>
            <person name="Keller J."/>
        </authorList>
    </citation>
    <scope>NUCLEOTIDE SEQUENCE [LARGE SCALE GENOMIC DNA]</scope>
    <source>
        <strain evidence="2 3">SAG 2523</strain>
    </source>
</reference>
<gene>
    <name evidence="2" type="ORF">WJX84_004509</name>
</gene>
<keyword evidence="3" id="KW-1185">Reference proteome</keyword>
<dbReference type="Proteomes" id="UP001485043">
    <property type="component" value="Unassembled WGS sequence"/>
</dbReference>
<dbReference type="EMBL" id="JALJOV010000792">
    <property type="protein sequence ID" value="KAK9861231.1"/>
    <property type="molecule type" value="Genomic_DNA"/>
</dbReference>
<dbReference type="SUPFAM" id="SSF51621">
    <property type="entry name" value="Phosphoenolpyruvate/pyruvate domain"/>
    <property type="match status" value="1"/>
</dbReference>
<dbReference type="InterPro" id="IPR015813">
    <property type="entry name" value="Pyrv/PenolPyrv_kinase-like_dom"/>
</dbReference>
<dbReference type="InterPro" id="IPR018523">
    <property type="entry name" value="Isocitrate_lyase_ph_CS"/>
</dbReference>
<dbReference type="PROSITE" id="PS00161">
    <property type="entry name" value="ISOCITRATE_LYASE"/>
    <property type="match status" value="1"/>
</dbReference>
<dbReference type="GO" id="GO:0003824">
    <property type="term" value="F:catalytic activity"/>
    <property type="evidence" value="ECO:0007669"/>
    <property type="project" value="InterPro"/>
</dbReference>